<evidence type="ECO:0000313" key="5">
    <source>
        <dbReference type="EMBL" id="EAR95496.1"/>
    </source>
</evidence>
<evidence type="ECO:0000256" key="3">
    <source>
        <dbReference type="ARBA" id="ARBA00022927"/>
    </source>
</evidence>
<gene>
    <name evidence="5" type="ORF">TTHERM_00079000</name>
</gene>
<dbReference type="GeneID" id="7845579"/>
<accession>Q23FW4</accession>
<protein>
    <submittedName>
        <fullName evidence="5">Importin subunit alpha, putative</fullName>
    </submittedName>
</protein>
<evidence type="ECO:0000256" key="2">
    <source>
        <dbReference type="ARBA" id="ARBA00022448"/>
    </source>
</evidence>
<evidence type="ECO:0000313" key="6">
    <source>
        <dbReference type="Proteomes" id="UP000009168"/>
    </source>
</evidence>
<dbReference type="EMBL" id="GG662704">
    <property type="protein sequence ID" value="EAR95496.1"/>
    <property type="molecule type" value="Genomic_DNA"/>
</dbReference>
<keyword evidence="3" id="KW-0653">Protein transport</keyword>
<organism evidence="5 6">
    <name type="scientific">Tetrahymena thermophila (strain SB210)</name>
    <dbReference type="NCBI Taxonomy" id="312017"/>
    <lineage>
        <taxon>Eukaryota</taxon>
        <taxon>Sar</taxon>
        <taxon>Alveolata</taxon>
        <taxon>Ciliophora</taxon>
        <taxon>Intramacronucleata</taxon>
        <taxon>Oligohymenophorea</taxon>
        <taxon>Hymenostomatida</taxon>
        <taxon>Tetrahymenina</taxon>
        <taxon>Tetrahymenidae</taxon>
        <taxon>Tetrahymena</taxon>
    </lineage>
</organism>
<dbReference type="OrthoDB" id="26248at2759"/>
<evidence type="ECO:0000256" key="4">
    <source>
        <dbReference type="SAM" id="Coils"/>
    </source>
</evidence>
<feature type="coiled-coil region" evidence="4">
    <location>
        <begin position="88"/>
        <end position="115"/>
    </location>
</feature>
<dbReference type="InterPro" id="IPR016024">
    <property type="entry name" value="ARM-type_fold"/>
</dbReference>
<dbReference type="AlphaFoldDB" id="Q23FW4"/>
<dbReference type="STRING" id="312017.Q23FW4"/>
<comment type="similarity">
    <text evidence="1">Belongs to the importin alpha family.</text>
</comment>
<keyword evidence="6" id="KW-1185">Reference proteome</keyword>
<dbReference type="GO" id="GO:0015031">
    <property type="term" value="P:protein transport"/>
    <property type="evidence" value="ECO:0007669"/>
    <property type="project" value="UniProtKB-KW"/>
</dbReference>
<dbReference type="PANTHER" id="PTHR23316">
    <property type="entry name" value="IMPORTIN ALPHA"/>
    <property type="match status" value="1"/>
</dbReference>
<dbReference type="OMA" id="FATHNHY"/>
<dbReference type="HOGENOM" id="CLU_530535_0_0_1"/>
<dbReference type="InterPro" id="IPR011989">
    <property type="entry name" value="ARM-like"/>
</dbReference>
<keyword evidence="2" id="KW-0813">Transport</keyword>
<dbReference type="InParanoid" id="Q23FW4"/>
<dbReference type="Gene3D" id="1.25.10.10">
    <property type="entry name" value="Leucine-rich Repeat Variant"/>
    <property type="match status" value="1"/>
</dbReference>
<name>Q23FW4_TETTS</name>
<dbReference type="eggNOG" id="KOG0166">
    <property type="taxonomic scope" value="Eukaryota"/>
</dbReference>
<reference evidence="6" key="1">
    <citation type="journal article" date="2006" name="PLoS Biol.">
        <title>Macronuclear genome sequence of the ciliate Tetrahymena thermophila, a model eukaryote.</title>
        <authorList>
            <person name="Eisen J.A."/>
            <person name="Coyne R.S."/>
            <person name="Wu M."/>
            <person name="Wu D."/>
            <person name="Thiagarajan M."/>
            <person name="Wortman J.R."/>
            <person name="Badger J.H."/>
            <person name="Ren Q."/>
            <person name="Amedeo P."/>
            <person name="Jones K.M."/>
            <person name="Tallon L.J."/>
            <person name="Delcher A.L."/>
            <person name="Salzberg S.L."/>
            <person name="Silva J.C."/>
            <person name="Haas B.J."/>
            <person name="Majoros W.H."/>
            <person name="Farzad M."/>
            <person name="Carlton J.M."/>
            <person name="Smith R.K. Jr."/>
            <person name="Garg J."/>
            <person name="Pearlman R.E."/>
            <person name="Karrer K.M."/>
            <person name="Sun L."/>
            <person name="Manning G."/>
            <person name="Elde N.C."/>
            <person name="Turkewitz A.P."/>
            <person name="Asai D.J."/>
            <person name="Wilkes D.E."/>
            <person name="Wang Y."/>
            <person name="Cai H."/>
            <person name="Collins K."/>
            <person name="Stewart B.A."/>
            <person name="Lee S.R."/>
            <person name="Wilamowska K."/>
            <person name="Weinberg Z."/>
            <person name="Ruzzo W.L."/>
            <person name="Wloga D."/>
            <person name="Gaertig J."/>
            <person name="Frankel J."/>
            <person name="Tsao C.-C."/>
            <person name="Gorovsky M.A."/>
            <person name="Keeling P.J."/>
            <person name="Waller R.F."/>
            <person name="Patron N.J."/>
            <person name="Cherry J.M."/>
            <person name="Stover N.A."/>
            <person name="Krieger C.J."/>
            <person name="del Toro C."/>
            <person name="Ryder H.F."/>
            <person name="Williamson S.C."/>
            <person name="Barbeau R.A."/>
            <person name="Hamilton E.P."/>
            <person name="Orias E."/>
        </authorList>
    </citation>
    <scope>NUCLEOTIDE SEQUENCE [LARGE SCALE GENOMIC DNA]</scope>
    <source>
        <strain evidence="6">SB210</strain>
    </source>
</reference>
<dbReference type="RefSeq" id="XP_001015741.1">
    <property type="nucleotide sequence ID" value="XM_001015741.1"/>
</dbReference>
<dbReference type="KEGG" id="tet:TTHERM_00079000"/>
<dbReference type="SUPFAM" id="SSF48371">
    <property type="entry name" value="ARM repeat"/>
    <property type="match status" value="1"/>
</dbReference>
<keyword evidence="4" id="KW-0175">Coiled coil</keyword>
<evidence type="ECO:0000256" key="1">
    <source>
        <dbReference type="ARBA" id="ARBA00010394"/>
    </source>
</evidence>
<dbReference type="Proteomes" id="UP000009168">
    <property type="component" value="Unassembled WGS sequence"/>
</dbReference>
<sequence>MTTLENPTSSIINSNINPNSIFGSTSLSKEENDDVRKMISYKKEDFREDIRKSKTNSALQQKRIRVFKQNAIQKCEEQCQESLQIFYKAEKESNLEQLQLSISKMKELSQEQRSQRYLLNTDVVKYLCVLVGPGFRQYNQLQIDVCWILANLSCEPSFNLQKYENLPKELIQNLLMLLDAEKIESINAAFWCLSNLAGDPNYTQIIYEANVIGKITSILEQKKFNEEIICQISYTYLNITDQIKTMDEKSVQLILSTINEFSDIKNDEIIFNLIRIINNIAKEEKNAQILRTQFNSKLMNLIFLIFATHNHYYLESILECVGNLIHLNESFARVILEKGFNQSLVICLETKEKSIRKRAGWVISNILSCSQQDIDEIFNYSALLNKILTLIVIDTLEVKSVLLQGLFNALEKATKEQISNLIKKDFIQVLYNVLKEENNEYLIIKCIDILNILLTFDRENQLDGEQQESLVFNQLSNTGLIEIIQNLQIHSSDLVYNKIVKLINDFFDFEESSE</sequence>
<proteinExistence type="inferred from homology"/>